<dbReference type="PANTHER" id="PTHR45640:SF13">
    <property type="entry name" value="HEAT SHOCK PROTEIN 22-RELATED"/>
    <property type="match status" value="1"/>
</dbReference>
<protein>
    <recommendedName>
        <fullName evidence="7">SHSP domain-containing protein</fullName>
    </recommendedName>
</protein>
<evidence type="ECO:0000256" key="2">
    <source>
        <dbReference type="PIRNR" id="PIRNR036514"/>
    </source>
</evidence>
<evidence type="ECO:0000313" key="9">
    <source>
        <dbReference type="Proteomes" id="UP000494040"/>
    </source>
</evidence>
<dbReference type="KEGG" id="clec:106669050"/>
<evidence type="ECO:0000256" key="6">
    <source>
        <dbReference type="SAM" id="MobiDB-lite"/>
    </source>
</evidence>
<dbReference type="GO" id="GO:0042026">
    <property type="term" value="P:protein refolding"/>
    <property type="evidence" value="ECO:0007669"/>
    <property type="project" value="TreeGrafter"/>
</dbReference>
<evidence type="ECO:0000256" key="5">
    <source>
        <dbReference type="RuleBase" id="RU003616"/>
    </source>
</evidence>
<keyword evidence="3" id="KW-0862">Zinc</keyword>
<feature type="region of interest" description="Disordered" evidence="6">
    <location>
        <begin position="155"/>
        <end position="181"/>
    </location>
</feature>
<name>A0A8I6SMK7_CIMLE</name>
<dbReference type="GO" id="GO:0009408">
    <property type="term" value="P:response to heat"/>
    <property type="evidence" value="ECO:0007669"/>
    <property type="project" value="UniProtKB-ARBA"/>
</dbReference>
<dbReference type="RefSeq" id="XP_024085068.1">
    <property type="nucleotide sequence ID" value="XM_024229300.1"/>
</dbReference>
<dbReference type="AlphaFoldDB" id="A0A8I6SMK7"/>
<dbReference type="GO" id="GO:0005737">
    <property type="term" value="C:cytoplasm"/>
    <property type="evidence" value="ECO:0007669"/>
    <property type="project" value="TreeGrafter"/>
</dbReference>
<feature type="binding site" evidence="3">
    <location>
        <position position="105"/>
    </location>
    <ligand>
        <name>Zn(2+)</name>
        <dbReference type="ChEBI" id="CHEBI:29105"/>
        <label>1</label>
    </ligand>
</feature>
<dbReference type="InterPro" id="IPR055269">
    <property type="entry name" value="Alpha-crystallin/HSP_16"/>
</dbReference>
<dbReference type="Gene3D" id="2.60.40.790">
    <property type="match status" value="1"/>
</dbReference>
<feature type="binding site" evidence="3">
    <location>
        <position position="110"/>
    </location>
    <ligand>
        <name>Zn(2+)</name>
        <dbReference type="ChEBI" id="CHEBI:29105"/>
        <label>1</label>
    </ligand>
</feature>
<keyword evidence="1" id="KW-0346">Stress response</keyword>
<dbReference type="PANTHER" id="PTHR45640">
    <property type="entry name" value="HEAT SHOCK PROTEIN HSP-12.2-RELATED"/>
    <property type="match status" value="1"/>
</dbReference>
<dbReference type="Pfam" id="PF00011">
    <property type="entry name" value="HSP20"/>
    <property type="match status" value="1"/>
</dbReference>
<comment type="similarity">
    <text evidence="2 4 5">Belongs to the small heat shock protein (HSP20) family.</text>
</comment>
<evidence type="ECO:0000256" key="3">
    <source>
        <dbReference type="PIRSR" id="PIRSR036514-1"/>
    </source>
</evidence>
<keyword evidence="9" id="KW-1185">Reference proteome</keyword>
<dbReference type="PRINTS" id="PR00299">
    <property type="entry name" value="ACRYSTALLIN"/>
</dbReference>
<dbReference type="InterPro" id="IPR008978">
    <property type="entry name" value="HSP20-like_chaperone"/>
</dbReference>
<dbReference type="GO" id="GO:0051082">
    <property type="term" value="F:unfolded protein binding"/>
    <property type="evidence" value="ECO:0007669"/>
    <property type="project" value="TreeGrafter"/>
</dbReference>
<evidence type="ECO:0000256" key="1">
    <source>
        <dbReference type="ARBA" id="ARBA00023016"/>
    </source>
</evidence>
<keyword evidence="3" id="KW-0479">Metal-binding</keyword>
<feature type="binding site" evidence="3">
    <location>
        <position position="103"/>
    </location>
    <ligand>
        <name>Zn(2+)</name>
        <dbReference type="ChEBI" id="CHEBI:29105"/>
        <label>1</label>
    </ligand>
</feature>
<dbReference type="InterPro" id="IPR002068">
    <property type="entry name" value="A-crystallin/Hsp20_dom"/>
</dbReference>
<feature type="compositionally biased region" description="Basic and acidic residues" evidence="6">
    <location>
        <begin position="171"/>
        <end position="181"/>
    </location>
</feature>
<dbReference type="GeneID" id="106669050"/>
<dbReference type="SUPFAM" id="SSF49764">
    <property type="entry name" value="HSP20-like chaperones"/>
    <property type="match status" value="1"/>
</dbReference>
<feature type="domain" description="SHSP" evidence="7">
    <location>
        <begin position="55"/>
        <end position="164"/>
    </location>
</feature>
<dbReference type="GO" id="GO:0046872">
    <property type="term" value="F:metal ion binding"/>
    <property type="evidence" value="ECO:0007669"/>
    <property type="project" value="UniProtKB-KW"/>
</dbReference>
<dbReference type="PROSITE" id="PS01031">
    <property type="entry name" value="SHSP"/>
    <property type="match status" value="1"/>
</dbReference>
<dbReference type="OMA" id="GCNPELV"/>
<dbReference type="OrthoDB" id="1431247at2759"/>
<reference evidence="8" key="1">
    <citation type="submission" date="2022-01" db="UniProtKB">
        <authorList>
            <consortium name="EnsemblMetazoa"/>
        </authorList>
    </citation>
    <scope>IDENTIFICATION</scope>
</reference>
<dbReference type="GO" id="GO:0005634">
    <property type="term" value="C:nucleus"/>
    <property type="evidence" value="ECO:0007669"/>
    <property type="project" value="TreeGrafter"/>
</dbReference>
<evidence type="ECO:0000256" key="4">
    <source>
        <dbReference type="PROSITE-ProRule" id="PRU00285"/>
    </source>
</evidence>
<evidence type="ECO:0000313" key="8">
    <source>
        <dbReference type="EnsemblMetazoa" id="XP_024085068.1"/>
    </source>
</evidence>
<dbReference type="EnsemblMetazoa" id="XM_024229300.1">
    <property type="protein sequence ID" value="XP_024085068.1"/>
    <property type="gene ID" value="LOC106669050"/>
</dbReference>
<dbReference type="InterPro" id="IPR001436">
    <property type="entry name" value="Alpha-crystallin/sHSP_animal"/>
</dbReference>
<dbReference type="Proteomes" id="UP000494040">
    <property type="component" value="Unassembled WGS sequence"/>
</dbReference>
<evidence type="ECO:0000259" key="7">
    <source>
        <dbReference type="PROSITE" id="PS01031"/>
    </source>
</evidence>
<accession>A0A8I6SMK7</accession>
<dbReference type="CDD" id="cd06526">
    <property type="entry name" value="metazoan_ACD"/>
    <property type="match status" value="1"/>
</dbReference>
<dbReference type="PIRSF" id="PIRSF036514">
    <property type="entry name" value="Sm_HSP_B1"/>
    <property type="match status" value="1"/>
</dbReference>
<organism evidence="8 9">
    <name type="scientific">Cimex lectularius</name>
    <name type="common">Bed bug</name>
    <name type="synonym">Acanthia lectularia</name>
    <dbReference type="NCBI Taxonomy" id="79782"/>
    <lineage>
        <taxon>Eukaryota</taxon>
        <taxon>Metazoa</taxon>
        <taxon>Ecdysozoa</taxon>
        <taxon>Arthropoda</taxon>
        <taxon>Hexapoda</taxon>
        <taxon>Insecta</taxon>
        <taxon>Pterygota</taxon>
        <taxon>Neoptera</taxon>
        <taxon>Paraneoptera</taxon>
        <taxon>Hemiptera</taxon>
        <taxon>Heteroptera</taxon>
        <taxon>Panheteroptera</taxon>
        <taxon>Cimicomorpha</taxon>
        <taxon>Cimicidae</taxon>
        <taxon>Cimex</taxon>
    </lineage>
</organism>
<sequence>MSLLPVLFNELLDDYRSPVYDLTDQHFGLGLMEEDLRPCRLLQAPLRCGYIRPWRNLSAGDSGLSSIVSNKDEFKVTLDVQQFKPDELKVKVENDMIVVDGKHEERSDKHGFVSREFTRKYRIPKDVDLNALKSNLSSDGVLSFQAPKLVTKENAAREIPINHTNAPALKQNKEKQQNGEK</sequence>
<proteinExistence type="inferred from homology"/>